<evidence type="ECO:0000256" key="2">
    <source>
        <dbReference type="ARBA" id="ARBA00008997"/>
    </source>
</evidence>
<evidence type="ECO:0000256" key="8">
    <source>
        <dbReference type="SAM" id="MobiDB-lite"/>
    </source>
</evidence>
<dbReference type="EMBL" id="JARJCW010000013">
    <property type="protein sequence ID" value="KAJ7217930.1"/>
    <property type="molecule type" value="Genomic_DNA"/>
</dbReference>
<evidence type="ECO:0000256" key="1">
    <source>
        <dbReference type="ARBA" id="ARBA00004123"/>
    </source>
</evidence>
<dbReference type="PANTHER" id="PTHR16140:SF0">
    <property type="entry name" value="NON-STRUCTURAL MAINTENANCE OF CHROMOSOMES ELEMENT 4"/>
    <property type="match status" value="1"/>
</dbReference>
<dbReference type="GO" id="GO:0006310">
    <property type="term" value="P:DNA recombination"/>
    <property type="evidence" value="ECO:0007669"/>
    <property type="project" value="UniProtKB-UniRule"/>
</dbReference>
<dbReference type="Pfam" id="PF08743">
    <property type="entry name" value="Nse4_C"/>
    <property type="match status" value="1"/>
</dbReference>
<comment type="similarity">
    <text evidence="2 7">Belongs to the NSE4 family.</text>
</comment>
<keyword evidence="3 7" id="KW-0227">DNA damage</keyword>
<evidence type="ECO:0000256" key="7">
    <source>
        <dbReference type="RuleBase" id="RU365071"/>
    </source>
</evidence>
<keyword evidence="5 7" id="KW-0234">DNA repair</keyword>
<evidence type="ECO:0000313" key="11">
    <source>
        <dbReference type="Proteomes" id="UP001219525"/>
    </source>
</evidence>
<dbReference type="InterPro" id="IPR027786">
    <property type="entry name" value="Nse4/EID"/>
</dbReference>
<protein>
    <recommendedName>
        <fullName evidence="7">Non-structural maintenance of chromosomes element 4</fullName>
    </recommendedName>
</protein>
<dbReference type="Proteomes" id="UP001219525">
    <property type="component" value="Unassembled WGS sequence"/>
</dbReference>
<comment type="function">
    <text evidence="7">Component of the SMC5-SMC6 complex, that promotes sister chromatid alignment after DNA damage and facilitates double-stranded DNA breaks (DSBs) repair via homologous recombination between sister chromatids.</text>
</comment>
<feature type="compositionally biased region" description="Basic and acidic residues" evidence="8">
    <location>
        <begin position="26"/>
        <end position="48"/>
    </location>
</feature>
<keyword evidence="11" id="KW-1185">Reference proteome</keyword>
<comment type="caution">
    <text evidence="10">The sequence shown here is derived from an EMBL/GenBank/DDBJ whole genome shotgun (WGS) entry which is preliminary data.</text>
</comment>
<evidence type="ECO:0000256" key="3">
    <source>
        <dbReference type="ARBA" id="ARBA00022763"/>
    </source>
</evidence>
<comment type="subunit">
    <text evidence="7">Component of the SMC5-SMC6 complex.</text>
</comment>
<reference evidence="10" key="1">
    <citation type="submission" date="2023-03" db="EMBL/GenBank/DDBJ databases">
        <title>Massive genome expansion in bonnet fungi (Mycena s.s.) driven by repeated elements and novel gene families across ecological guilds.</title>
        <authorList>
            <consortium name="Lawrence Berkeley National Laboratory"/>
            <person name="Harder C.B."/>
            <person name="Miyauchi S."/>
            <person name="Viragh M."/>
            <person name="Kuo A."/>
            <person name="Thoen E."/>
            <person name="Andreopoulos B."/>
            <person name="Lu D."/>
            <person name="Skrede I."/>
            <person name="Drula E."/>
            <person name="Henrissat B."/>
            <person name="Morin E."/>
            <person name="Kohler A."/>
            <person name="Barry K."/>
            <person name="LaButti K."/>
            <person name="Morin E."/>
            <person name="Salamov A."/>
            <person name="Lipzen A."/>
            <person name="Mereny Z."/>
            <person name="Hegedus B."/>
            <person name="Baldrian P."/>
            <person name="Stursova M."/>
            <person name="Weitz H."/>
            <person name="Taylor A."/>
            <person name="Grigoriev I.V."/>
            <person name="Nagy L.G."/>
            <person name="Martin F."/>
            <person name="Kauserud H."/>
        </authorList>
    </citation>
    <scope>NUCLEOTIDE SEQUENCE</scope>
    <source>
        <strain evidence="10">9144</strain>
    </source>
</reference>
<organism evidence="10 11">
    <name type="scientific">Mycena pura</name>
    <dbReference type="NCBI Taxonomy" id="153505"/>
    <lineage>
        <taxon>Eukaryota</taxon>
        <taxon>Fungi</taxon>
        <taxon>Dikarya</taxon>
        <taxon>Basidiomycota</taxon>
        <taxon>Agaricomycotina</taxon>
        <taxon>Agaricomycetes</taxon>
        <taxon>Agaricomycetidae</taxon>
        <taxon>Agaricales</taxon>
        <taxon>Marasmiineae</taxon>
        <taxon>Mycenaceae</taxon>
        <taxon>Mycena</taxon>
    </lineage>
</organism>
<dbReference type="InterPro" id="IPR014854">
    <property type="entry name" value="Nse4_C"/>
</dbReference>
<evidence type="ECO:0000256" key="6">
    <source>
        <dbReference type="ARBA" id="ARBA00023242"/>
    </source>
</evidence>
<accession>A0AAD6VN79</accession>
<keyword evidence="6 7" id="KW-0539">Nucleus</keyword>
<gene>
    <name evidence="10" type="ORF">GGX14DRAFT_438934</name>
</gene>
<keyword evidence="4 7" id="KW-0233">DNA recombination</keyword>
<feature type="domain" description="Non-structural maintenance of chromosome element 4 C-terminal" evidence="9">
    <location>
        <begin position="69"/>
        <end position="156"/>
    </location>
</feature>
<evidence type="ECO:0000256" key="5">
    <source>
        <dbReference type="ARBA" id="ARBA00023204"/>
    </source>
</evidence>
<comment type="subcellular location">
    <subcellularLocation>
        <location evidence="1 7">Nucleus</location>
    </subcellularLocation>
</comment>
<sequence>MGVTIPQQRLGPLSIELKKRKVSQRAKVEKEKAQERRPQELREEDIARSENETTKNVVTLEGLLEEEGPINLFEFVINPDDFAQSVENIFYLSFLIRDGKVALETQDDGQVIIFICHQPTDNDYISGLKKRQIVLEFDKATWTRAKEVFNITKSKIPQREKSRMRFGNQWYG</sequence>
<evidence type="ECO:0000313" key="10">
    <source>
        <dbReference type="EMBL" id="KAJ7217930.1"/>
    </source>
</evidence>
<dbReference type="PANTHER" id="PTHR16140">
    <property type="entry name" value="NON-STRUCTURAL MAINTENANCE OF CHROMOSOMES ELEMENT 4"/>
    <property type="match status" value="1"/>
</dbReference>
<feature type="region of interest" description="Disordered" evidence="8">
    <location>
        <begin position="20"/>
        <end position="48"/>
    </location>
</feature>
<dbReference type="GO" id="GO:0006281">
    <property type="term" value="P:DNA repair"/>
    <property type="evidence" value="ECO:0007669"/>
    <property type="project" value="UniProtKB-UniRule"/>
</dbReference>
<dbReference type="GO" id="GO:0005634">
    <property type="term" value="C:nucleus"/>
    <property type="evidence" value="ECO:0007669"/>
    <property type="project" value="UniProtKB-SubCell"/>
</dbReference>
<name>A0AAD6VN79_9AGAR</name>
<dbReference type="GO" id="GO:0030915">
    <property type="term" value="C:Smc5-Smc6 complex"/>
    <property type="evidence" value="ECO:0007669"/>
    <property type="project" value="UniProtKB-UniRule"/>
</dbReference>
<dbReference type="AlphaFoldDB" id="A0AAD6VN79"/>
<proteinExistence type="inferred from homology"/>
<evidence type="ECO:0000256" key="4">
    <source>
        <dbReference type="ARBA" id="ARBA00023172"/>
    </source>
</evidence>
<evidence type="ECO:0000259" key="9">
    <source>
        <dbReference type="Pfam" id="PF08743"/>
    </source>
</evidence>